<keyword evidence="6" id="KW-1185">Reference proteome</keyword>
<evidence type="ECO:0000256" key="1">
    <source>
        <dbReference type="ARBA" id="ARBA00023239"/>
    </source>
</evidence>
<sequence>MSIPTTPLLPPWLQPRVAELEAQWATDPRWAGLERSYSAADVLRLRTTGRDAARAVVRRVDDALLRADRVALAEAGKGETDWLTALVTDVEDTGAGSGGHVAAFELARARIDAGAPELHLSDRHGASTTGPVVVSSSQHVRALDAARLAADVAGVATIIVARTEARDAALLTTAADDRDRGSLTGSRSREGFLRTRSGIDAAIARGLTYASHADVVGMVTSVPDLAEARRFAGAIHARFPCRRLVYDCPSPDTAVEGFRRELLSLGYVVRLPTPTHSGDHPSSTQKEEQFA</sequence>
<name>A0ABU8MLA0_9PSEU</name>
<protein>
    <recommendedName>
        <fullName evidence="3">Isocitrase</fullName>
    </recommendedName>
    <alternativeName>
        <fullName evidence="4">Isocitratase</fullName>
    </alternativeName>
</protein>
<dbReference type="EMBL" id="JBBEGN010000003">
    <property type="protein sequence ID" value="MEJ2868082.1"/>
    <property type="molecule type" value="Genomic_DNA"/>
</dbReference>
<dbReference type="InterPro" id="IPR015813">
    <property type="entry name" value="Pyrv/PenolPyrv_kinase-like_dom"/>
</dbReference>
<dbReference type="RefSeq" id="WP_337694681.1">
    <property type="nucleotide sequence ID" value="NZ_JBBEGN010000003.1"/>
</dbReference>
<dbReference type="InterPro" id="IPR040442">
    <property type="entry name" value="Pyrv_kinase-like_dom_sf"/>
</dbReference>
<gene>
    <name evidence="5" type="ORF">WCD74_09925</name>
</gene>
<comment type="caution">
    <text evidence="5">The sequence shown here is derived from an EMBL/GenBank/DDBJ whole genome shotgun (WGS) entry which is preliminary data.</text>
</comment>
<proteinExistence type="predicted"/>
<evidence type="ECO:0000256" key="4">
    <source>
        <dbReference type="ARBA" id="ARBA00031921"/>
    </source>
</evidence>
<accession>A0ABU8MLA0</accession>
<evidence type="ECO:0000313" key="6">
    <source>
        <dbReference type="Proteomes" id="UP001385809"/>
    </source>
</evidence>
<dbReference type="PANTHER" id="PTHR21631:SF3">
    <property type="entry name" value="BIFUNCTIONAL GLYOXYLATE CYCLE PROTEIN"/>
    <property type="match status" value="1"/>
</dbReference>
<keyword evidence="1" id="KW-0456">Lyase</keyword>
<dbReference type="SUPFAM" id="SSF51621">
    <property type="entry name" value="Phosphoenolpyruvate/pyruvate domain"/>
    <property type="match status" value="1"/>
</dbReference>
<dbReference type="Gene3D" id="3.20.20.60">
    <property type="entry name" value="Phosphoenolpyruvate-binding domains"/>
    <property type="match status" value="2"/>
</dbReference>
<evidence type="ECO:0000256" key="3">
    <source>
        <dbReference type="ARBA" id="ARBA00031022"/>
    </source>
</evidence>
<dbReference type="Pfam" id="PF00463">
    <property type="entry name" value="ICL"/>
    <property type="match status" value="2"/>
</dbReference>
<dbReference type="PIRSF" id="PIRSF001362">
    <property type="entry name" value="Isocit_lyase"/>
    <property type="match status" value="1"/>
</dbReference>
<evidence type="ECO:0000313" key="5">
    <source>
        <dbReference type="EMBL" id="MEJ2868082.1"/>
    </source>
</evidence>
<organism evidence="5 6">
    <name type="scientific">Actinomycetospora aurantiaca</name>
    <dbReference type="NCBI Taxonomy" id="3129233"/>
    <lineage>
        <taxon>Bacteria</taxon>
        <taxon>Bacillati</taxon>
        <taxon>Actinomycetota</taxon>
        <taxon>Actinomycetes</taxon>
        <taxon>Pseudonocardiales</taxon>
        <taxon>Pseudonocardiaceae</taxon>
        <taxon>Actinomycetospora</taxon>
    </lineage>
</organism>
<dbReference type="PANTHER" id="PTHR21631">
    <property type="entry name" value="ISOCITRATE LYASE/MALATE SYNTHASE"/>
    <property type="match status" value="1"/>
</dbReference>
<reference evidence="5 6" key="1">
    <citation type="submission" date="2024-03" db="EMBL/GenBank/DDBJ databases">
        <title>Actinomycetospora sp. OC33-EN08, a novel actinomycete isolated from wild orchid (Aerides multiflora).</title>
        <authorList>
            <person name="Suriyachadkun C."/>
        </authorList>
    </citation>
    <scope>NUCLEOTIDE SEQUENCE [LARGE SCALE GENOMIC DNA]</scope>
    <source>
        <strain evidence="5 6">OC33-EN08</strain>
    </source>
</reference>
<comment type="catalytic activity">
    <reaction evidence="2">
        <text>D-threo-isocitrate = glyoxylate + succinate</text>
        <dbReference type="Rhea" id="RHEA:13245"/>
        <dbReference type="ChEBI" id="CHEBI:15562"/>
        <dbReference type="ChEBI" id="CHEBI:30031"/>
        <dbReference type="ChEBI" id="CHEBI:36655"/>
        <dbReference type="EC" id="4.1.3.1"/>
    </reaction>
</comment>
<dbReference type="Proteomes" id="UP001385809">
    <property type="component" value="Unassembled WGS sequence"/>
</dbReference>
<evidence type="ECO:0000256" key="2">
    <source>
        <dbReference type="ARBA" id="ARBA00023531"/>
    </source>
</evidence>
<dbReference type="InterPro" id="IPR006254">
    <property type="entry name" value="Isocitrate_lyase"/>
</dbReference>